<dbReference type="OrthoDB" id="843671at2759"/>
<comment type="caution">
    <text evidence="1">The sequence shown here is derived from an EMBL/GenBank/DDBJ whole genome shotgun (WGS) entry which is preliminary data.</text>
</comment>
<name>A0A0K9NXF3_ZOSMR</name>
<dbReference type="AlphaFoldDB" id="A0A0K9NXF3"/>
<keyword evidence="2" id="KW-1185">Reference proteome</keyword>
<reference evidence="2" key="1">
    <citation type="journal article" date="2016" name="Nature">
        <title>The genome of the seagrass Zostera marina reveals angiosperm adaptation to the sea.</title>
        <authorList>
            <person name="Olsen J.L."/>
            <person name="Rouze P."/>
            <person name="Verhelst B."/>
            <person name="Lin Y.-C."/>
            <person name="Bayer T."/>
            <person name="Collen J."/>
            <person name="Dattolo E."/>
            <person name="De Paoli E."/>
            <person name="Dittami S."/>
            <person name="Maumus F."/>
            <person name="Michel G."/>
            <person name="Kersting A."/>
            <person name="Lauritano C."/>
            <person name="Lohaus R."/>
            <person name="Toepel M."/>
            <person name="Tonon T."/>
            <person name="Vanneste K."/>
            <person name="Amirebrahimi M."/>
            <person name="Brakel J."/>
            <person name="Bostroem C."/>
            <person name="Chovatia M."/>
            <person name="Grimwood J."/>
            <person name="Jenkins J.W."/>
            <person name="Jueterbock A."/>
            <person name="Mraz A."/>
            <person name="Stam W.T."/>
            <person name="Tice H."/>
            <person name="Bornberg-Bauer E."/>
            <person name="Green P.J."/>
            <person name="Pearson G.A."/>
            <person name="Procaccini G."/>
            <person name="Duarte C.M."/>
            <person name="Schmutz J."/>
            <person name="Reusch T.B.H."/>
            <person name="Van de Peer Y."/>
        </authorList>
    </citation>
    <scope>NUCLEOTIDE SEQUENCE [LARGE SCALE GENOMIC DNA]</scope>
    <source>
        <strain evidence="2">cv. Finnish</strain>
    </source>
</reference>
<proteinExistence type="predicted"/>
<gene>
    <name evidence="1" type="ORF">ZOSMA_52G01170</name>
</gene>
<dbReference type="InterPro" id="IPR025322">
    <property type="entry name" value="PADRE_dom"/>
</dbReference>
<dbReference type="Proteomes" id="UP000036987">
    <property type="component" value="Unassembled WGS sequence"/>
</dbReference>
<evidence type="ECO:0000313" key="1">
    <source>
        <dbReference type="EMBL" id="KMZ61466.1"/>
    </source>
</evidence>
<evidence type="ECO:0000313" key="2">
    <source>
        <dbReference type="Proteomes" id="UP000036987"/>
    </source>
</evidence>
<dbReference type="OMA" id="YFAMPLK"/>
<dbReference type="PANTHER" id="PTHR33052">
    <property type="entry name" value="DUF4228 DOMAIN PROTEIN-RELATED"/>
    <property type="match status" value="1"/>
</dbReference>
<sequence length="143" mass="15496">MGNCVTFHEPTAVAPTSTAKVILPDGNLEEYAAPIRVAQVLLLLNQSTDVFLCDADHMEFNEYVSAIGSDQILHSGQIYFALSKTMLKRRLVKEDMAGLVIRAGSALAKSGVIAVNVDAVNYSTPVDKIRGRRFASELTIIAE</sequence>
<dbReference type="Pfam" id="PF14009">
    <property type="entry name" value="PADRE"/>
    <property type="match status" value="1"/>
</dbReference>
<protein>
    <submittedName>
        <fullName evidence="1">Uncharacterized protein</fullName>
    </submittedName>
</protein>
<accession>A0A0K9NXF3</accession>
<dbReference type="EMBL" id="LFYR01001488">
    <property type="protein sequence ID" value="KMZ61466.1"/>
    <property type="molecule type" value="Genomic_DNA"/>
</dbReference>
<organism evidence="1 2">
    <name type="scientific">Zostera marina</name>
    <name type="common">Eelgrass</name>
    <dbReference type="NCBI Taxonomy" id="29655"/>
    <lineage>
        <taxon>Eukaryota</taxon>
        <taxon>Viridiplantae</taxon>
        <taxon>Streptophyta</taxon>
        <taxon>Embryophyta</taxon>
        <taxon>Tracheophyta</taxon>
        <taxon>Spermatophyta</taxon>
        <taxon>Magnoliopsida</taxon>
        <taxon>Liliopsida</taxon>
        <taxon>Zosteraceae</taxon>
        <taxon>Zostera</taxon>
    </lineage>
</organism>